<gene>
    <name evidence="1" type="ORF">KME28_15410</name>
</gene>
<reference evidence="1" key="2">
    <citation type="journal article" date="2022" name="Microbiol. Resour. Announc.">
        <title>Metagenome Sequencing to Explore Phylogenomics of Terrestrial Cyanobacteria.</title>
        <authorList>
            <person name="Ward R.D."/>
            <person name="Stajich J.E."/>
            <person name="Johansen J.R."/>
            <person name="Huntemann M."/>
            <person name="Clum A."/>
            <person name="Foster B."/>
            <person name="Foster B."/>
            <person name="Roux S."/>
            <person name="Palaniappan K."/>
            <person name="Varghese N."/>
            <person name="Mukherjee S."/>
            <person name="Reddy T.B.K."/>
            <person name="Daum C."/>
            <person name="Copeland A."/>
            <person name="Chen I.A."/>
            <person name="Ivanova N.N."/>
            <person name="Kyrpides N.C."/>
            <person name="Shapiro N."/>
            <person name="Eloe-Fadrosh E.A."/>
            <person name="Pietrasiak N."/>
        </authorList>
    </citation>
    <scope>NUCLEOTIDE SEQUENCE</scope>
    <source>
        <strain evidence="1">HA4357-MV3</strain>
    </source>
</reference>
<organism evidence="1 2">
    <name type="scientific">Pelatocladus maniniholoensis HA4357-MV3</name>
    <dbReference type="NCBI Taxonomy" id="1117104"/>
    <lineage>
        <taxon>Bacteria</taxon>
        <taxon>Bacillati</taxon>
        <taxon>Cyanobacteriota</taxon>
        <taxon>Cyanophyceae</taxon>
        <taxon>Nostocales</taxon>
        <taxon>Nostocaceae</taxon>
        <taxon>Pelatocladus</taxon>
    </lineage>
</organism>
<evidence type="ECO:0000313" key="1">
    <source>
        <dbReference type="EMBL" id="MBW4433072.1"/>
    </source>
</evidence>
<reference evidence="1" key="1">
    <citation type="submission" date="2021-05" db="EMBL/GenBank/DDBJ databases">
        <authorList>
            <person name="Pietrasiak N."/>
            <person name="Ward R."/>
            <person name="Stajich J.E."/>
            <person name="Kurbessoian T."/>
        </authorList>
    </citation>
    <scope>NUCLEOTIDE SEQUENCE</scope>
    <source>
        <strain evidence="1">HA4357-MV3</strain>
    </source>
</reference>
<dbReference type="Proteomes" id="UP000813215">
    <property type="component" value="Unassembled WGS sequence"/>
</dbReference>
<sequence>MLIRQRKRLSPKKFCGSLCLAHRQWLPQKNLFGSLAGLILSPVQQALQGVLLGIGAPIGMQLGSGIAKGVQSSLGSQIGSLELIAQRATEKSIQAIPKIQQELVETIRANPIGNVVVKQLETLQQVLERFSINLSSTCCN</sequence>
<dbReference type="EMBL" id="JAHHHW010000097">
    <property type="protein sequence ID" value="MBW4433072.1"/>
    <property type="molecule type" value="Genomic_DNA"/>
</dbReference>
<proteinExistence type="predicted"/>
<protein>
    <submittedName>
        <fullName evidence="1">Uncharacterized protein</fullName>
    </submittedName>
</protein>
<dbReference type="AlphaFoldDB" id="A0A9E3H9F6"/>
<evidence type="ECO:0000313" key="2">
    <source>
        <dbReference type="Proteomes" id="UP000813215"/>
    </source>
</evidence>
<accession>A0A9E3H9F6</accession>
<comment type="caution">
    <text evidence="1">The sequence shown here is derived from an EMBL/GenBank/DDBJ whole genome shotgun (WGS) entry which is preliminary data.</text>
</comment>
<name>A0A9E3H9F6_9NOST</name>